<gene>
    <name evidence="25" type="ORF">EJB05_14466</name>
</gene>
<evidence type="ECO:0000256" key="7">
    <source>
        <dbReference type="ARBA" id="ARBA00022527"/>
    </source>
</evidence>
<evidence type="ECO:0000256" key="6">
    <source>
        <dbReference type="ARBA" id="ARBA00022475"/>
    </source>
</evidence>
<comment type="catalytic activity">
    <reaction evidence="19">
        <text>L-threonyl-[protein] + ATP = O-phospho-L-threonyl-[protein] + ADP + H(+)</text>
        <dbReference type="Rhea" id="RHEA:46608"/>
        <dbReference type="Rhea" id="RHEA-COMP:11060"/>
        <dbReference type="Rhea" id="RHEA-COMP:11605"/>
        <dbReference type="ChEBI" id="CHEBI:15378"/>
        <dbReference type="ChEBI" id="CHEBI:30013"/>
        <dbReference type="ChEBI" id="CHEBI:30616"/>
        <dbReference type="ChEBI" id="CHEBI:61977"/>
        <dbReference type="ChEBI" id="CHEBI:456216"/>
        <dbReference type="EC" id="2.7.11.1"/>
    </reaction>
    <physiologicalReaction direction="left-to-right" evidence="19">
        <dbReference type="Rhea" id="RHEA:46609"/>
    </physiologicalReaction>
</comment>
<keyword evidence="11" id="KW-0430">Lectin</keyword>
<keyword evidence="26" id="KW-1185">Reference proteome</keyword>
<dbReference type="FunFam" id="2.60.120.200:FF:000051">
    <property type="entry name" value="L-type lectin-domain containing receptor kinase V.9"/>
    <property type="match status" value="1"/>
</dbReference>
<dbReference type="Proteomes" id="UP000324897">
    <property type="component" value="Chromosome 4"/>
</dbReference>
<dbReference type="InterPro" id="IPR001220">
    <property type="entry name" value="Legume_lectin_dom"/>
</dbReference>
<comment type="similarity">
    <text evidence="3">In the N-terminal section; belongs to the leguminous lectin family.</text>
</comment>
<dbReference type="GO" id="GO:0030246">
    <property type="term" value="F:carbohydrate binding"/>
    <property type="evidence" value="ECO:0007669"/>
    <property type="project" value="UniProtKB-KW"/>
</dbReference>
<protein>
    <recommendedName>
        <fullName evidence="5">non-specific serine/threonine protein kinase</fullName>
        <ecNumber evidence="5">2.7.11.1</ecNumber>
    </recommendedName>
</protein>
<dbReference type="Pfam" id="PF00139">
    <property type="entry name" value="Lectin_legB"/>
    <property type="match status" value="1"/>
</dbReference>
<sequence>MEQHLPLSFLLLLFLISLYLPDYCAAANEPFVFSGFGGAGAGNLTLDGAATVTSEGLLELTGDGANVKGHAFFRTPFLFKESSNGTAPSFSAIFVFAIISSYTISTDGMAFLISPTTNFSDAGLAQYLGFLNGAAMNHTFAVELDTVQNTELQDIDQNHVGIDIAKMFSLKSHAAGFYDGKDGTFNNLSLGSGVAMQVWVDYDGKAKQVDVTLAPMGMDKPSKPLLSTISDLSSLLGDEAYVGFSAGTGPLPSKHCVLAWSFAVNGAAPPIDYSKLPKLPNSGHKTLSKVMKIVLAVAAVALILGTGILIILWVQREAYAELKEDWEVEFGPHRFPYKDLVYATEGFKNKNILGVGGFGKVYKGVLPKSKQEVAVKKVSHDSSQGIKEFISEVVSIGHLRHRNLVQLLGYCRRKGELLLVYDFMANGSLDKYLYGEEDKPVLDWAQRFQIIKDVASGLFYLHEKWEQVVIHRDIKASNVLLDRGMNAHLGDFGLARLYDHGTNLQTTHVVGTMGYIAPELARSGKASPLTDVFAFGTFLLEVTCGRQAVINTVQHGRKLLVDRVLEYWHRGALLETVDLKMQGNYNPDEARLVLSLGLMCSHPFPSARPTMRQVMQYLDGDAPLPELTPANLSLLSMMQSEGLSFDQSVLQYPWSGTSMGTMTPDISVGR</sequence>
<dbReference type="SMART" id="SM00220">
    <property type="entry name" value="S_TKc"/>
    <property type="match status" value="1"/>
</dbReference>
<evidence type="ECO:0000256" key="1">
    <source>
        <dbReference type="ARBA" id="ARBA00004236"/>
    </source>
</evidence>
<dbReference type="InterPro" id="IPR000719">
    <property type="entry name" value="Prot_kinase_dom"/>
</dbReference>
<dbReference type="SUPFAM" id="SSF56112">
    <property type="entry name" value="Protein kinase-like (PK-like)"/>
    <property type="match status" value="1"/>
</dbReference>
<feature type="chain" id="PRO_5023893319" description="non-specific serine/threonine protein kinase" evidence="23">
    <location>
        <begin position="27"/>
        <end position="670"/>
    </location>
</feature>
<dbReference type="AlphaFoldDB" id="A0A5J9W0W1"/>
<comment type="similarity">
    <text evidence="4">In the C-terminal section; belongs to the protein kinase superfamily. Ser/Thr protein kinase family.</text>
</comment>
<dbReference type="PANTHER" id="PTHR27007">
    <property type="match status" value="1"/>
</dbReference>
<dbReference type="GO" id="GO:1901001">
    <property type="term" value="P:negative regulation of response to salt stress"/>
    <property type="evidence" value="ECO:0007669"/>
    <property type="project" value="UniProtKB-ARBA"/>
</dbReference>
<dbReference type="GO" id="GO:0005524">
    <property type="term" value="F:ATP binding"/>
    <property type="evidence" value="ECO:0007669"/>
    <property type="project" value="UniProtKB-UniRule"/>
</dbReference>
<name>A0A5J9W0W1_9POAL</name>
<evidence type="ECO:0000256" key="10">
    <source>
        <dbReference type="ARBA" id="ARBA00022729"/>
    </source>
</evidence>
<keyword evidence="8" id="KW-0808">Transferase</keyword>
<dbReference type="SUPFAM" id="SSF49899">
    <property type="entry name" value="Concanavalin A-like lectins/glucanases"/>
    <property type="match status" value="1"/>
</dbReference>
<reference evidence="25 26" key="1">
    <citation type="journal article" date="2019" name="Sci. Rep.">
        <title>A high-quality genome of Eragrostis curvula grass provides insights into Poaceae evolution and supports new strategies to enhance forage quality.</title>
        <authorList>
            <person name="Carballo J."/>
            <person name="Santos B.A.C.M."/>
            <person name="Zappacosta D."/>
            <person name="Garbus I."/>
            <person name="Selva J.P."/>
            <person name="Gallo C.A."/>
            <person name="Diaz A."/>
            <person name="Albertini E."/>
            <person name="Caccamo M."/>
            <person name="Echenique V."/>
        </authorList>
    </citation>
    <scope>NUCLEOTIDE SEQUENCE [LARGE SCALE GENOMIC DNA]</scope>
    <source>
        <strain evidence="26">cv. Victoria</strain>
        <tissue evidence="25">Leaf</tissue>
    </source>
</reference>
<keyword evidence="18" id="KW-0325">Glycoprotein</keyword>
<keyword evidence="16 22" id="KW-0472">Membrane</keyword>
<dbReference type="PROSITE" id="PS00108">
    <property type="entry name" value="PROTEIN_KINASE_ST"/>
    <property type="match status" value="1"/>
</dbReference>
<dbReference type="EMBL" id="RWGY01000007">
    <property type="protein sequence ID" value="TVU40980.1"/>
    <property type="molecule type" value="Genomic_DNA"/>
</dbReference>
<feature type="signal peptide" evidence="23">
    <location>
        <begin position="1"/>
        <end position="26"/>
    </location>
</feature>
<keyword evidence="10 23" id="KW-0732">Signal</keyword>
<keyword evidence="6" id="KW-1003">Cell membrane</keyword>
<dbReference type="InterPro" id="IPR013320">
    <property type="entry name" value="ConA-like_dom_sf"/>
</dbReference>
<dbReference type="CDD" id="cd06899">
    <property type="entry name" value="lectin_legume_LecRK_Arcelin_ConA"/>
    <property type="match status" value="1"/>
</dbReference>
<dbReference type="GO" id="GO:0004674">
    <property type="term" value="F:protein serine/threonine kinase activity"/>
    <property type="evidence" value="ECO:0007669"/>
    <property type="project" value="UniProtKB-KW"/>
</dbReference>
<evidence type="ECO:0000256" key="13">
    <source>
        <dbReference type="ARBA" id="ARBA00022777"/>
    </source>
</evidence>
<evidence type="ECO:0000313" key="26">
    <source>
        <dbReference type="Proteomes" id="UP000324897"/>
    </source>
</evidence>
<evidence type="ECO:0000256" key="14">
    <source>
        <dbReference type="ARBA" id="ARBA00022840"/>
    </source>
</evidence>
<keyword evidence="13" id="KW-0418">Kinase</keyword>
<evidence type="ECO:0000256" key="4">
    <source>
        <dbReference type="ARBA" id="ARBA00010217"/>
    </source>
</evidence>
<evidence type="ECO:0000256" key="16">
    <source>
        <dbReference type="ARBA" id="ARBA00023136"/>
    </source>
</evidence>
<dbReference type="EC" id="2.7.11.1" evidence="5"/>
<evidence type="ECO:0000256" key="8">
    <source>
        <dbReference type="ARBA" id="ARBA00022679"/>
    </source>
</evidence>
<evidence type="ECO:0000256" key="22">
    <source>
        <dbReference type="SAM" id="Phobius"/>
    </source>
</evidence>
<dbReference type="FunFam" id="3.30.200.20:FF:000112">
    <property type="entry name" value="Lectin-domain containing receptor kinase A4.3"/>
    <property type="match status" value="1"/>
</dbReference>
<keyword evidence="9 22" id="KW-0812">Transmembrane</keyword>
<comment type="caution">
    <text evidence="25">The sequence shown here is derived from an EMBL/GenBank/DDBJ whole genome shotgun (WGS) entry which is preliminary data.</text>
</comment>
<evidence type="ECO:0000256" key="3">
    <source>
        <dbReference type="ARBA" id="ARBA00008536"/>
    </source>
</evidence>
<evidence type="ECO:0000256" key="17">
    <source>
        <dbReference type="ARBA" id="ARBA00023170"/>
    </source>
</evidence>
<keyword evidence="14 21" id="KW-0067">ATP-binding</keyword>
<feature type="transmembrane region" description="Helical" evidence="22">
    <location>
        <begin position="86"/>
        <end position="104"/>
    </location>
</feature>
<feature type="domain" description="Protein kinase" evidence="24">
    <location>
        <begin position="347"/>
        <end position="627"/>
    </location>
</feature>
<evidence type="ECO:0000256" key="21">
    <source>
        <dbReference type="PROSITE-ProRule" id="PRU10141"/>
    </source>
</evidence>
<evidence type="ECO:0000256" key="5">
    <source>
        <dbReference type="ARBA" id="ARBA00012513"/>
    </source>
</evidence>
<dbReference type="PROSITE" id="PS00107">
    <property type="entry name" value="PROTEIN_KINASE_ATP"/>
    <property type="match status" value="1"/>
</dbReference>
<evidence type="ECO:0000256" key="23">
    <source>
        <dbReference type="SAM" id="SignalP"/>
    </source>
</evidence>
<dbReference type="CDD" id="cd14066">
    <property type="entry name" value="STKc_IRAK"/>
    <property type="match status" value="1"/>
</dbReference>
<evidence type="ECO:0000313" key="25">
    <source>
        <dbReference type="EMBL" id="TVU40980.1"/>
    </source>
</evidence>
<keyword evidence="12 21" id="KW-0547">Nucleotide-binding</keyword>
<evidence type="ECO:0000256" key="20">
    <source>
        <dbReference type="ARBA" id="ARBA00048977"/>
    </source>
</evidence>
<evidence type="ECO:0000256" key="12">
    <source>
        <dbReference type="ARBA" id="ARBA00022741"/>
    </source>
</evidence>
<dbReference type="PROSITE" id="PS50011">
    <property type="entry name" value="PROTEIN_KINASE_DOM"/>
    <property type="match status" value="1"/>
</dbReference>
<dbReference type="OrthoDB" id="543442at2759"/>
<dbReference type="Gene3D" id="3.30.200.20">
    <property type="entry name" value="Phosphorylase Kinase, domain 1"/>
    <property type="match status" value="1"/>
</dbReference>
<evidence type="ECO:0000256" key="15">
    <source>
        <dbReference type="ARBA" id="ARBA00022989"/>
    </source>
</evidence>
<comment type="subcellular location">
    <subcellularLocation>
        <location evidence="1">Cell membrane</location>
    </subcellularLocation>
    <subcellularLocation>
        <location evidence="2">Membrane</location>
        <topology evidence="2">Single-pass type I membrane protein</topology>
    </subcellularLocation>
</comment>
<dbReference type="FunFam" id="1.10.510.10:FF:000517">
    <property type="entry name" value="Putative receptor kinase Lecrk"/>
    <property type="match status" value="1"/>
</dbReference>
<dbReference type="GO" id="GO:0005886">
    <property type="term" value="C:plasma membrane"/>
    <property type="evidence" value="ECO:0007669"/>
    <property type="project" value="UniProtKB-SubCell"/>
</dbReference>
<organism evidence="25 26">
    <name type="scientific">Eragrostis curvula</name>
    <name type="common">weeping love grass</name>
    <dbReference type="NCBI Taxonomy" id="38414"/>
    <lineage>
        <taxon>Eukaryota</taxon>
        <taxon>Viridiplantae</taxon>
        <taxon>Streptophyta</taxon>
        <taxon>Embryophyta</taxon>
        <taxon>Tracheophyta</taxon>
        <taxon>Spermatophyta</taxon>
        <taxon>Magnoliopsida</taxon>
        <taxon>Liliopsida</taxon>
        <taxon>Poales</taxon>
        <taxon>Poaceae</taxon>
        <taxon>PACMAD clade</taxon>
        <taxon>Chloridoideae</taxon>
        <taxon>Eragrostideae</taxon>
        <taxon>Eragrostidinae</taxon>
        <taxon>Eragrostis</taxon>
    </lineage>
</organism>
<dbReference type="InterPro" id="IPR050528">
    <property type="entry name" value="L-type_Lectin-RKs"/>
</dbReference>
<dbReference type="Gramene" id="TVU40980">
    <property type="protein sequence ID" value="TVU40980"/>
    <property type="gene ID" value="EJB05_14466"/>
</dbReference>
<dbReference type="InterPro" id="IPR008271">
    <property type="entry name" value="Ser/Thr_kinase_AS"/>
</dbReference>
<comment type="catalytic activity">
    <reaction evidence="20">
        <text>L-seryl-[protein] + ATP = O-phospho-L-seryl-[protein] + ADP + H(+)</text>
        <dbReference type="Rhea" id="RHEA:17989"/>
        <dbReference type="Rhea" id="RHEA-COMP:9863"/>
        <dbReference type="Rhea" id="RHEA-COMP:11604"/>
        <dbReference type="ChEBI" id="CHEBI:15378"/>
        <dbReference type="ChEBI" id="CHEBI:29999"/>
        <dbReference type="ChEBI" id="CHEBI:30616"/>
        <dbReference type="ChEBI" id="CHEBI:83421"/>
        <dbReference type="ChEBI" id="CHEBI:456216"/>
        <dbReference type="EC" id="2.7.11.1"/>
    </reaction>
    <physiologicalReaction direction="left-to-right" evidence="20">
        <dbReference type="Rhea" id="RHEA:17990"/>
    </physiologicalReaction>
</comment>
<evidence type="ECO:0000256" key="2">
    <source>
        <dbReference type="ARBA" id="ARBA00004479"/>
    </source>
</evidence>
<proteinExistence type="inferred from homology"/>
<keyword evidence="17" id="KW-0675">Receptor</keyword>
<keyword evidence="15 22" id="KW-1133">Transmembrane helix</keyword>
<evidence type="ECO:0000256" key="19">
    <source>
        <dbReference type="ARBA" id="ARBA00048659"/>
    </source>
</evidence>
<evidence type="ECO:0000256" key="18">
    <source>
        <dbReference type="ARBA" id="ARBA00023180"/>
    </source>
</evidence>
<evidence type="ECO:0000259" key="24">
    <source>
        <dbReference type="PROSITE" id="PS50011"/>
    </source>
</evidence>
<dbReference type="InterPro" id="IPR011009">
    <property type="entry name" value="Kinase-like_dom_sf"/>
</dbReference>
<accession>A0A5J9W0W1</accession>
<keyword evidence="7" id="KW-0723">Serine/threonine-protein kinase</keyword>
<feature type="transmembrane region" description="Helical" evidence="22">
    <location>
        <begin position="293"/>
        <end position="314"/>
    </location>
</feature>
<evidence type="ECO:0000256" key="11">
    <source>
        <dbReference type="ARBA" id="ARBA00022734"/>
    </source>
</evidence>
<dbReference type="InterPro" id="IPR017441">
    <property type="entry name" value="Protein_kinase_ATP_BS"/>
</dbReference>
<dbReference type="Gene3D" id="1.10.510.10">
    <property type="entry name" value="Transferase(Phosphotransferase) domain 1"/>
    <property type="match status" value="1"/>
</dbReference>
<feature type="non-terminal residue" evidence="25">
    <location>
        <position position="1"/>
    </location>
</feature>
<dbReference type="Gene3D" id="2.60.120.200">
    <property type="match status" value="1"/>
</dbReference>
<feature type="binding site" evidence="21">
    <location>
        <position position="377"/>
    </location>
    <ligand>
        <name>ATP</name>
        <dbReference type="ChEBI" id="CHEBI:30616"/>
    </ligand>
</feature>
<evidence type="ECO:0000256" key="9">
    <source>
        <dbReference type="ARBA" id="ARBA00022692"/>
    </source>
</evidence>
<dbReference type="Pfam" id="PF00069">
    <property type="entry name" value="Pkinase"/>
    <property type="match status" value="1"/>
</dbReference>